<evidence type="ECO:0000313" key="3">
    <source>
        <dbReference type="EMBL" id="EDO14329.1"/>
    </source>
</evidence>
<dbReference type="OrthoDB" id="4032719at2759"/>
<dbReference type="STRING" id="436907.A7TTS7"/>
<dbReference type="Pfam" id="PF12937">
    <property type="entry name" value="F-box-like"/>
    <property type="match status" value="1"/>
</dbReference>
<dbReference type="GO" id="GO:0031335">
    <property type="term" value="P:regulation of sulfur amino acid metabolic process"/>
    <property type="evidence" value="ECO:0007669"/>
    <property type="project" value="EnsemblFungi"/>
</dbReference>
<dbReference type="FunCoup" id="A7TTS7">
    <property type="interactions" value="96"/>
</dbReference>
<dbReference type="OMA" id="FKIPLWY"/>
<dbReference type="GO" id="GO:0030163">
    <property type="term" value="P:protein catabolic process"/>
    <property type="evidence" value="ECO:0007669"/>
    <property type="project" value="EnsemblFungi"/>
</dbReference>
<proteinExistence type="predicted"/>
<evidence type="ECO:0000313" key="4">
    <source>
        <dbReference type="Proteomes" id="UP000000267"/>
    </source>
</evidence>
<dbReference type="PhylomeDB" id="A7TTS7"/>
<dbReference type="SUPFAM" id="SSF81383">
    <property type="entry name" value="F-box domain"/>
    <property type="match status" value="1"/>
</dbReference>
<feature type="compositionally biased region" description="Low complexity" evidence="1">
    <location>
        <begin position="174"/>
        <end position="196"/>
    </location>
</feature>
<keyword evidence="4" id="KW-1185">Reference proteome</keyword>
<dbReference type="Proteomes" id="UP000000267">
    <property type="component" value="Unassembled WGS sequence"/>
</dbReference>
<dbReference type="GO" id="GO:0019005">
    <property type="term" value="C:SCF ubiquitin ligase complex"/>
    <property type="evidence" value="ECO:0007669"/>
    <property type="project" value="EnsemblFungi"/>
</dbReference>
<dbReference type="SMART" id="SM00256">
    <property type="entry name" value="FBOX"/>
    <property type="match status" value="1"/>
</dbReference>
<dbReference type="AlphaFoldDB" id="A7TTS7"/>
<feature type="domain" description="F-box" evidence="2">
    <location>
        <begin position="48"/>
        <end position="94"/>
    </location>
</feature>
<protein>
    <recommendedName>
        <fullName evidence="2">F-box domain-containing protein</fullName>
    </recommendedName>
</protein>
<accession>A7TTS7</accession>
<feature type="region of interest" description="Disordered" evidence="1">
    <location>
        <begin position="174"/>
        <end position="197"/>
    </location>
</feature>
<sequence length="758" mass="87224">MKGLQFFGKSRNSSLNNDRNQESTQLNTFADIIGDPDDKIGDRMDSKEISLLSLPSKILFRILESLDYSTLLSLCVVNSKFYNLVSNHFLYKDVVLDSKLSLLKFNAVIHSEFHTVSALKSSCISKTSSQNIRFLVKSIEFVNPQSQDSLLKYSAFYKKDNKDLIGGTFCFDPSGSESSSYKRSSSNTRKNESSSSLMSPLAKLISNGNNETSNSRTPRNTFRKLDKWESKYVQYTYIELMLDIIDYLPNLRHIIISNIEPNFKIPLWYSVFNDGSRDFFKKIMNGQQSMNIHDLRTFEVSTEFVSQYEKKFYSLRRVKTVELRASNDSNNSSTSTSNHNNNSNNNSNNRVQFKPNLICCFGIIDELKLTNFTIDKESLDTPLEFVPLHFKINDDGIYDLHSTIRSLTLDGCHIVPGNGILRLFHDYFKDTKDLSLLNMTSRYDLLLSNCFSSLKNLTIDCSSEVFTKVPTVNDNYYYTQDQSDNNQQNLEGNDTETLLDLPVDNSLQAAPPTSAVVLALDLGYIPRKQIGSATNSTLKFKPALLTKSQAEFFKRLKVPEFHSFYHYNKNLWDRIPCKNVNINLINIPFTNVFPLAPDVFWEHMILNANDDQDTLIALGADHRHESNDNEISYIWNNQVKNCISKSLENILKQNQYSGITSEEVLDNIDSDMINNFNNLKFYKDIPNLNLWCFLKYLSKFKSVRISMLRKWLFCTPRSRYDWELLFKPVLNVRVPIEVKDRDGFVLYSYGEKITGPKV</sequence>
<dbReference type="RefSeq" id="XP_001642187.1">
    <property type="nucleotide sequence ID" value="XM_001642137.1"/>
</dbReference>
<feature type="compositionally biased region" description="Polar residues" evidence="1">
    <location>
        <begin position="10"/>
        <end position="21"/>
    </location>
</feature>
<dbReference type="GeneID" id="5542303"/>
<gene>
    <name evidence="3" type="ORF">Kpol_167p2</name>
</gene>
<organism evidence="4">
    <name type="scientific">Vanderwaltozyma polyspora (strain ATCC 22028 / DSM 70294 / BCRC 21397 / CBS 2163 / NBRC 10782 / NRRL Y-8283 / UCD 57-17)</name>
    <name type="common">Kluyveromyces polysporus</name>
    <dbReference type="NCBI Taxonomy" id="436907"/>
    <lineage>
        <taxon>Eukaryota</taxon>
        <taxon>Fungi</taxon>
        <taxon>Dikarya</taxon>
        <taxon>Ascomycota</taxon>
        <taxon>Saccharomycotina</taxon>
        <taxon>Saccharomycetes</taxon>
        <taxon>Saccharomycetales</taxon>
        <taxon>Saccharomycetaceae</taxon>
        <taxon>Vanderwaltozyma</taxon>
    </lineage>
</organism>
<dbReference type="EMBL" id="DS480618">
    <property type="protein sequence ID" value="EDO14329.1"/>
    <property type="molecule type" value="Genomic_DNA"/>
</dbReference>
<evidence type="ECO:0000259" key="2">
    <source>
        <dbReference type="PROSITE" id="PS50181"/>
    </source>
</evidence>
<dbReference type="InterPro" id="IPR001810">
    <property type="entry name" value="F-box_dom"/>
</dbReference>
<name>A7TTS7_VANPO</name>
<dbReference type="HOGENOM" id="CLU_409412_0_0_1"/>
<dbReference type="InterPro" id="IPR036047">
    <property type="entry name" value="F-box-like_dom_sf"/>
</dbReference>
<dbReference type="eggNOG" id="ENOG502QTPK">
    <property type="taxonomic scope" value="Eukaryota"/>
</dbReference>
<dbReference type="PROSITE" id="PS50181">
    <property type="entry name" value="FBOX"/>
    <property type="match status" value="1"/>
</dbReference>
<reference evidence="3 4" key="1">
    <citation type="journal article" date="2007" name="Proc. Natl. Acad. Sci. U.S.A.">
        <title>Independent sorting-out of thousands of duplicated gene pairs in two yeast species descended from a whole-genome duplication.</title>
        <authorList>
            <person name="Scannell D.R."/>
            <person name="Frank A.C."/>
            <person name="Conant G.C."/>
            <person name="Byrne K.P."/>
            <person name="Woolfit M."/>
            <person name="Wolfe K.H."/>
        </authorList>
    </citation>
    <scope>NUCLEOTIDE SEQUENCE [LARGE SCALE GENOMIC DNA]</scope>
    <source>
        <strain evidence="4">ATCC 22028 / DSM 70294 / BCRC 21397 / CBS 2163 / NBRC 10782 / NRRL Y-8283 / UCD 57-17</strain>
    </source>
</reference>
<feature type="region of interest" description="Disordered" evidence="1">
    <location>
        <begin position="1"/>
        <end position="21"/>
    </location>
</feature>
<dbReference type="Gene3D" id="1.20.1280.50">
    <property type="match status" value="1"/>
</dbReference>
<feature type="region of interest" description="Disordered" evidence="1">
    <location>
        <begin position="326"/>
        <end position="348"/>
    </location>
</feature>
<evidence type="ECO:0000256" key="1">
    <source>
        <dbReference type="SAM" id="MobiDB-lite"/>
    </source>
</evidence>
<dbReference type="InParanoid" id="A7TTS7"/>
<dbReference type="KEGG" id="vpo:Kpol_167p2"/>